<dbReference type="PANTHER" id="PTHR34883:SF4">
    <property type="entry name" value="CUPREDOXIN"/>
    <property type="match status" value="1"/>
</dbReference>
<evidence type="ECO:0008006" key="4">
    <source>
        <dbReference type="Google" id="ProtNLM"/>
    </source>
</evidence>
<reference evidence="2 3" key="1">
    <citation type="submission" date="2015-01" db="EMBL/GenBank/DDBJ databases">
        <title>The Genome Sequence of Ochroconis gallopava CBS43764.</title>
        <authorList>
            <consortium name="The Broad Institute Genomics Platform"/>
            <person name="Cuomo C."/>
            <person name="de Hoog S."/>
            <person name="Gorbushina A."/>
            <person name="Stielow B."/>
            <person name="Teixiera M."/>
            <person name="Abouelleil A."/>
            <person name="Chapman S.B."/>
            <person name="Priest M."/>
            <person name="Young S.K."/>
            <person name="Wortman J."/>
            <person name="Nusbaum C."/>
            <person name="Birren B."/>
        </authorList>
    </citation>
    <scope>NUCLEOTIDE SEQUENCE [LARGE SCALE GENOMIC DNA]</scope>
    <source>
        <strain evidence="2 3">CBS 43764</strain>
    </source>
</reference>
<dbReference type="Gene3D" id="2.60.40.420">
    <property type="entry name" value="Cupredoxins - blue copper proteins"/>
    <property type="match status" value="1"/>
</dbReference>
<dbReference type="InterPro" id="IPR052953">
    <property type="entry name" value="Ser-rich/MCO-related"/>
</dbReference>
<dbReference type="AlphaFoldDB" id="A0A0D2AFI4"/>
<organism evidence="2 3">
    <name type="scientific">Verruconis gallopava</name>
    <dbReference type="NCBI Taxonomy" id="253628"/>
    <lineage>
        <taxon>Eukaryota</taxon>
        <taxon>Fungi</taxon>
        <taxon>Dikarya</taxon>
        <taxon>Ascomycota</taxon>
        <taxon>Pezizomycotina</taxon>
        <taxon>Dothideomycetes</taxon>
        <taxon>Pleosporomycetidae</taxon>
        <taxon>Venturiales</taxon>
        <taxon>Sympoventuriaceae</taxon>
        <taxon>Verruconis</taxon>
    </lineage>
</organism>
<dbReference type="VEuPathDB" id="FungiDB:PV09_03781"/>
<dbReference type="OrthoDB" id="1921208at2759"/>
<proteinExistence type="predicted"/>
<sequence>MWFHFTLLMTVWISAVLAQKASATAVAAMETSMPVDSRIKQVIVGGFQPAATPGGQPIPVMAFTPETVTAEIGDTIRFTFLGNNHSVMQTSMEAPCQAVANGFNSGLQPNPNNDLATAPTVDLEVKGPETLYMSTLSTESCGAGMVLTINPPLESQPGNHTAFKAAAISAGNPGGRVAAIVAATPASQVGSTISVQVGGTASQTSAAAAVAQSGIVVQGTGRTNNGQPCGCSCLCGGSASPPSGVAAGNFGGVVGQMPAAGIAAEAVAPTSIGAMRAAFVSGHDERRLH</sequence>
<dbReference type="RefSeq" id="XP_016215114.1">
    <property type="nucleotide sequence ID" value="XM_016357025.1"/>
</dbReference>
<feature type="signal peptide" evidence="1">
    <location>
        <begin position="1"/>
        <end position="18"/>
    </location>
</feature>
<dbReference type="Proteomes" id="UP000053259">
    <property type="component" value="Unassembled WGS sequence"/>
</dbReference>
<feature type="chain" id="PRO_5002238301" description="Phytocyanin domain-containing protein" evidence="1">
    <location>
        <begin position="19"/>
        <end position="289"/>
    </location>
</feature>
<dbReference type="PANTHER" id="PTHR34883">
    <property type="entry name" value="SERINE-RICH PROTEIN, PUTATIVE-RELATED-RELATED"/>
    <property type="match status" value="1"/>
</dbReference>
<dbReference type="CDD" id="cd00920">
    <property type="entry name" value="Cupredoxin"/>
    <property type="match status" value="1"/>
</dbReference>
<keyword evidence="3" id="KW-1185">Reference proteome</keyword>
<dbReference type="HOGENOM" id="CLU_963781_0_0_1"/>
<name>A0A0D2AFI4_9PEZI</name>
<dbReference type="SUPFAM" id="SSF49503">
    <property type="entry name" value="Cupredoxins"/>
    <property type="match status" value="1"/>
</dbReference>
<evidence type="ECO:0000313" key="3">
    <source>
        <dbReference type="Proteomes" id="UP000053259"/>
    </source>
</evidence>
<dbReference type="STRING" id="253628.A0A0D2AFI4"/>
<dbReference type="InParanoid" id="A0A0D2AFI4"/>
<gene>
    <name evidence="2" type="ORF">PV09_03781</name>
</gene>
<dbReference type="GeneID" id="27311754"/>
<dbReference type="EMBL" id="KN847538">
    <property type="protein sequence ID" value="KIW05245.1"/>
    <property type="molecule type" value="Genomic_DNA"/>
</dbReference>
<evidence type="ECO:0000313" key="2">
    <source>
        <dbReference type="EMBL" id="KIW05245.1"/>
    </source>
</evidence>
<protein>
    <recommendedName>
        <fullName evidence="4">Phytocyanin domain-containing protein</fullName>
    </recommendedName>
</protein>
<keyword evidence="1" id="KW-0732">Signal</keyword>
<evidence type="ECO:0000256" key="1">
    <source>
        <dbReference type="SAM" id="SignalP"/>
    </source>
</evidence>
<dbReference type="InterPro" id="IPR008972">
    <property type="entry name" value="Cupredoxin"/>
</dbReference>
<accession>A0A0D2AFI4</accession>